<keyword evidence="1" id="KW-0472">Membrane</keyword>
<evidence type="ECO:0000313" key="3">
    <source>
        <dbReference type="Proteomes" id="UP000030787"/>
    </source>
</evidence>
<dbReference type="STRING" id="1577791.Mpt1_c02590"/>
<accession>A0A0A7LAR5</accession>
<gene>
    <name evidence="2" type="ORF">Mpt1_c02590</name>
</gene>
<dbReference type="GeneID" id="24817932"/>
<keyword evidence="3" id="KW-1185">Reference proteome</keyword>
<feature type="transmembrane region" description="Helical" evidence="1">
    <location>
        <begin position="419"/>
        <end position="442"/>
    </location>
</feature>
<evidence type="ECO:0000256" key="1">
    <source>
        <dbReference type="SAM" id="Phobius"/>
    </source>
</evidence>
<dbReference type="EMBL" id="CP010070">
    <property type="protein sequence ID" value="AIZ56159.1"/>
    <property type="molecule type" value="Genomic_DNA"/>
</dbReference>
<reference evidence="2 3" key="1">
    <citation type="journal article" date="2014" name="Appl. Environ. Microbiol.">
        <title>Comparative Genome Analysis of 'Candidatus Methanoplasma termitum' Indicates a New Mode of Energy Metabolism in the Seventh Order of Methanogens.</title>
        <authorList>
            <person name="Lang K."/>
            <person name="Schuldes J."/>
            <person name="Klingl A."/>
            <person name="Poehlein A."/>
            <person name="Daniel R."/>
            <person name="Brune A."/>
        </authorList>
    </citation>
    <scope>NUCLEOTIDE SEQUENCE [LARGE SCALE GENOMIC DNA]</scope>
    <source>
        <strain evidence="3">Mpt1</strain>
    </source>
</reference>
<sequence length="450" mass="47120">MKKVILVSVGIVLLFGIVGTVSFVTDADNEQSTASPLGADQFDLAAALENAVSGDTIEMRSDASISDDLTINQGVILKDMGFSLTVQRSSVLIVSGELISTGDLSIKGIVSVVDGGCLTIENNGNSTDLNKKTATVTGTVNIYGGGTLNVGLQKESYLIFSGNGKLWVGGAMKVGDVSIFNYSAVDVVTASITGTLNISTGSAFRVADVLTVGIRASFTTDMSSSTVVSGVVTLDPTACVIVYGEAGFNKSNIKYSVVLTKFIFDNKYAYATEYKSITGNRTLVFPPTDNLIDCVVEKWKDAGGNVLSPDSAIQIGTPGYTSIYGEVSNKIYNVTLSKDDSIKWVKIGNNGVTTELQGVIAAPYNTSFTISMKAVGDAPLPTMYMNGTPCDGASVSFKVAGNVTLTTSNDYKTESSGGLSSLIIVLVIIIAIMAIALVVLILKYRKRTGA</sequence>
<dbReference type="KEGG" id="mear:Mpt1_c02590"/>
<keyword evidence="1" id="KW-0812">Transmembrane</keyword>
<protein>
    <submittedName>
        <fullName evidence="2">Uncharacterized protein</fullName>
    </submittedName>
</protein>
<dbReference type="Proteomes" id="UP000030787">
    <property type="component" value="Chromosome"/>
</dbReference>
<name>A0A0A7LAR5_9ARCH</name>
<keyword evidence="1" id="KW-1133">Transmembrane helix</keyword>
<dbReference type="HOGENOM" id="CLU_607809_0_0_2"/>
<evidence type="ECO:0000313" key="2">
    <source>
        <dbReference type="EMBL" id="AIZ56159.1"/>
    </source>
</evidence>
<organism evidence="2 3">
    <name type="scientific">Candidatus Methanoplasma termitum</name>
    <dbReference type="NCBI Taxonomy" id="1577791"/>
    <lineage>
        <taxon>Archaea</taxon>
        <taxon>Methanobacteriati</taxon>
        <taxon>Thermoplasmatota</taxon>
        <taxon>Thermoplasmata</taxon>
        <taxon>Methanomassiliicoccales</taxon>
        <taxon>Methanomassiliicoccaceae</taxon>
        <taxon>Candidatus Methanoplasma</taxon>
    </lineage>
</organism>
<proteinExistence type="predicted"/>
<dbReference type="RefSeq" id="WP_048111510.1">
    <property type="nucleotide sequence ID" value="NZ_CP010070.1"/>
</dbReference>
<dbReference type="AlphaFoldDB" id="A0A0A7LAR5"/>